<dbReference type="PROSITE" id="PS52009">
    <property type="entry name" value="GH84"/>
    <property type="match status" value="1"/>
</dbReference>
<dbReference type="PANTHER" id="PTHR13170:SF16">
    <property type="entry name" value="PROTEIN O-GLCNACASE"/>
    <property type="match status" value="1"/>
</dbReference>
<comment type="catalytic activity">
    <reaction evidence="4">
        <text>3-O-(N-acetyl-beta-D-glucosaminyl)-L-seryl-[protein] + H2O = N-acetyl-D-glucosamine + L-seryl-[protein]</text>
        <dbReference type="Rhea" id="RHEA:48876"/>
        <dbReference type="Rhea" id="RHEA-COMP:9863"/>
        <dbReference type="Rhea" id="RHEA-COMP:12251"/>
        <dbReference type="ChEBI" id="CHEBI:15377"/>
        <dbReference type="ChEBI" id="CHEBI:29999"/>
        <dbReference type="ChEBI" id="CHEBI:90838"/>
        <dbReference type="ChEBI" id="CHEBI:506227"/>
        <dbReference type="EC" id="3.2.1.169"/>
    </reaction>
</comment>
<accession>A0A8K0FYX4</accession>
<dbReference type="FunFam" id="1.20.58.240:FF:000002">
    <property type="entry name" value="Bifunctional protein NCOAT"/>
    <property type="match status" value="1"/>
</dbReference>
<keyword evidence="2" id="KW-0326">Glycosidase</keyword>
<evidence type="ECO:0000313" key="10">
    <source>
        <dbReference type="EMBL" id="KAF2879509.1"/>
    </source>
</evidence>
<dbReference type="Pfam" id="PF07555">
    <property type="entry name" value="NAGidase"/>
    <property type="match status" value="1"/>
</dbReference>
<dbReference type="AlphaFoldDB" id="A0A8K0FYX4"/>
<evidence type="ECO:0000256" key="5">
    <source>
        <dbReference type="ARBA" id="ARBA00052136"/>
    </source>
</evidence>
<keyword evidence="11" id="KW-1185">Reference proteome</keyword>
<evidence type="ECO:0000313" key="11">
    <source>
        <dbReference type="Proteomes" id="UP000801492"/>
    </source>
</evidence>
<dbReference type="GO" id="GO:0009100">
    <property type="term" value="P:glycoprotein metabolic process"/>
    <property type="evidence" value="ECO:0007669"/>
    <property type="project" value="TreeGrafter"/>
</dbReference>
<proteinExistence type="predicted"/>
<protein>
    <recommendedName>
        <fullName evidence="6">protein O-GlcNAcase</fullName>
        <ecNumber evidence="6">3.2.1.169</ecNumber>
    </recommendedName>
    <alternativeName>
        <fullName evidence="3">Beta-N-acetylhexosaminidase</fullName>
    </alternativeName>
    <alternativeName>
        <fullName evidence="7">Beta-hexosaminidase</fullName>
    </alternativeName>
</protein>
<feature type="compositionally biased region" description="Basic and acidic residues" evidence="8">
    <location>
        <begin position="504"/>
        <end position="516"/>
    </location>
</feature>
<dbReference type="EC" id="3.2.1.169" evidence="6"/>
<dbReference type="InterPro" id="IPR051822">
    <property type="entry name" value="Glycosyl_Hydrolase_84"/>
</dbReference>
<evidence type="ECO:0000256" key="6">
    <source>
        <dbReference type="ARBA" id="ARBA00066938"/>
    </source>
</evidence>
<dbReference type="InterPro" id="IPR011496">
    <property type="entry name" value="O-GlcNAcase_cat"/>
</dbReference>
<dbReference type="InterPro" id="IPR017853">
    <property type="entry name" value="GH"/>
</dbReference>
<dbReference type="PANTHER" id="PTHR13170">
    <property type="entry name" value="O-GLCNACASE"/>
    <property type="match status" value="1"/>
</dbReference>
<name>A0A8K0FYX4_IGNLU</name>
<evidence type="ECO:0000256" key="2">
    <source>
        <dbReference type="ARBA" id="ARBA00023295"/>
    </source>
</evidence>
<feature type="domain" description="GH84" evidence="9">
    <location>
        <begin position="20"/>
        <end position="295"/>
    </location>
</feature>
<evidence type="ECO:0000256" key="1">
    <source>
        <dbReference type="ARBA" id="ARBA00022801"/>
    </source>
</evidence>
<dbReference type="GO" id="GO:0102571">
    <property type="term" value="F:[protein]-3-O-(N-acetyl-D-glucosaminyl)-L-serine/L-threonine O-N-acetyl-alpha-D-glucosaminase activity"/>
    <property type="evidence" value="ECO:0007669"/>
    <property type="project" value="UniProtKB-EC"/>
</dbReference>
<feature type="compositionally biased region" description="Polar residues" evidence="8">
    <location>
        <begin position="517"/>
        <end position="554"/>
    </location>
</feature>
<dbReference type="GO" id="GO:0016231">
    <property type="term" value="F:beta-N-acetylglucosaminidase activity"/>
    <property type="evidence" value="ECO:0007669"/>
    <property type="project" value="TreeGrafter"/>
</dbReference>
<evidence type="ECO:0000256" key="7">
    <source>
        <dbReference type="ARBA" id="ARBA00076634"/>
    </source>
</evidence>
<dbReference type="SUPFAM" id="SSF55729">
    <property type="entry name" value="Acyl-CoA N-acyltransferases (Nat)"/>
    <property type="match status" value="1"/>
</dbReference>
<evidence type="ECO:0000256" key="4">
    <source>
        <dbReference type="ARBA" id="ARBA00050933"/>
    </source>
</evidence>
<sequence length="981" mass="109612">MAEGPNLPNSDNLNTKNGNFICGVIEGFYGRPWTTEQRKDLFQKLKKWGLDSYVYAPKDDYKHRAYWRELYTVEEAEHLTGLITAAKDNNITFYYALSPGLDITYSSSKEITTLKRKLEQVAQFGCSAFALLFDDIEPEMSEADKEIFQSFAHAQVSITNEIYQHLGQPKFLVCPTQYCESRAMPNITNSEYLNTLGSKLAQEIDIMWTGQKVVSRTLTVDSIQKITDVLRRPPVIWDNIHANDYDQKRVFLGPYSGRTPDLIPKLRGVLTNPNCEYGANFIAINTLAQWSRCNVNGQRDLTLNDTVSADIKLETETEDGLSGEDVPATLSPNMYHPRLALRNAIKEWLPEFARHKSAWGPIAKPQPAVTVVPVPIIPSINTCMSLTTTTTTTSGGIATAPVVNTTQLQALAEVCSTVTVTGNESLVTPVPTPVMNSLVSETKVVCNESIPNPITPVPIPILPANSTKSITILNGTCIKLDKGKLVEKDNNKCEQNGDCKEEDLITKNENGQKDEISMNTDTSTEGNDSSLSPSEPMDCNSTPNVSPSHVNKCSSSNEDVAMIETSTSSGSMQIESNDPTNNHIMNAENETKKECELTVEDLSLLCDLFYLPFEHGGQGLQLLQEFNWLKSNAPLVMSSGQLKDKAKPEVQEWFARAEKMNEMSEAVNRLFQHLATCNNRELLYDLYSYVWDIRGVISLLNSYIKWLAGGQFPASMPSYTQGNYTWFSKGWKETFMSGEQEPWVFRGGLTADLQRLIPVDSGNDLFMYKAPDVPTCRVYTIRPYLPQDEAQVYDVCNRTCKDGLEDSHPYPEDLKDLQAYRIVGPYVTLHPEFCMVVEDETGVVGYACAAPDYKKFRIKQEIAWIPEMCLKFPQSDSYKELSKLAQESVSHFHNFKDEIHVSSSTHPSSMICSLLPSVLDQSVSKRLVTCVLAALRANGSFGVHVVMNTMDSYTHAFYGKLGFVENTHDAIKGKIVMGRTF</sequence>
<evidence type="ECO:0000256" key="8">
    <source>
        <dbReference type="SAM" id="MobiDB-lite"/>
    </source>
</evidence>
<dbReference type="Proteomes" id="UP000801492">
    <property type="component" value="Unassembled WGS sequence"/>
</dbReference>
<dbReference type="Gene3D" id="1.20.58.240">
    <property type="entry name" value="STAT, domain 1"/>
    <property type="match status" value="1"/>
</dbReference>
<gene>
    <name evidence="10" type="ORF">ILUMI_26663</name>
</gene>
<dbReference type="SUPFAM" id="SSF51445">
    <property type="entry name" value="(Trans)glycosidases"/>
    <property type="match status" value="1"/>
</dbReference>
<dbReference type="Gene3D" id="3.20.20.80">
    <property type="entry name" value="Glycosidases"/>
    <property type="match status" value="1"/>
</dbReference>
<comment type="caution">
    <text evidence="10">The sequence shown here is derived from an EMBL/GenBank/DDBJ whole genome shotgun (WGS) entry which is preliminary data.</text>
</comment>
<evidence type="ECO:0000259" key="9">
    <source>
        <dbReference type="PROSITE" id="PS52009"/>
    </source>
</evidence>
<organism evidence="10 11">
    <name type="scientific">Ignelater luminosus</name>
    <name type="common">Cucubano</name>
    <name type="synonym">Pyrophorus luminosus</name>
    <dbReference type="NCBI Taxonomy" id="2038154"/>
    <lineage>
        <taxon>Eukaryota</taxon>
        <taxon>Metazoa</taxon>
        <taxon>Ecdysozoa</taxon>
        <taxon>Arthropoda</taxon>
        <taxon>Hexapoda</taxon>
        <taxon>Insecta</taxon>
        <taxon>Pterygota</taxon>
        <taxon>Neoptera</taxon>
        <taxon>Endopterygota</taxon>
        <taxon>Coleoptera</taxon>
        <taxon>Polyphaga</taxon>
        <taxon>Elateriformia</taxon>
        <taxon>Elateroidea</taxon>
        <taxon>Elateridae</taxon>
        <taxon>Agrypninae</taxon>
        <taxon>Pyrophorini</taxon>
        <taxon>Ignelater</taxon>
    </lineage>
</organism>
<dbReference type="Gene3D" id="3.40.630.30">
    <property type="match status" value="1"/>
</dbReference>
<dbReference type="EMBL" id="VTPC01091152">
    <property type="protein sequence ID" value="KAF2879509.1"/>
    <property type="molecule type" value="Genomic_DNA"/>
</dbReference>
<dbReference type="OrthoDB" id="9975416at2759"/>
<reference evidence="10" key="1">
    <citation type="submission" date="2019-08" db="EMBL/GenBank/DDBJ databases">
        <title>The genome of the North American firefly Photinus pyralis.</title>
        <authorList>
            <consortium name="Photinus pyralis genome working group"/>
            <person name="Fallon T.R."/>
            <person name="Sander Lower S.E."/>
            <person name="Weng J.-K."/>
        </authorList>
    </citation>
    <scope>NUCLEOTIDE SEQUENCE</scope>
    <source>
        <strain evidence="10">TRF0915ILg1</strain>
        <tissue evidence="10">Whole body</tissue>
    </source>
</reference>
<dbReference type="FunFam" id="3.20.20.80:FF:000009">
    <property type="entry name" value="O-GlcNAcase BT_4395"/>
    <property type="match status" value="1"/>
</dbReference>
<feature type="region of interest" description="Disordered" evidence="8">
    <location>
        <begin position="504"/>
        <end position="554"/>
    </location>
</feature>
<dbReference type="InterPro" id="IPR016181">
    <property type="entry name" value="Acyl_CoA_acyltransferase"/>
</dbReference>
<evidence type="ECO:0000256" key="3">
    <source>
        <dbReference type="ARBA" id="ARBA00030512"/>
    </source>
</evidence>
<comment type="catalytic activity">
    <reaction evidence="5">
        <text>3-O-(N-acetyl-beta-D-glucosaminyl)-L-threonyl-[protein] + H2O = L-threonyl-[protein] + N-acetyl-D-glucosamine</text>
        <dbReference type="Rhea" id="RHEA:48892"/>
        <dbReference type="Rhea" id="RHEA-COMP:11060"/>
        <dbReference type="Rhea" id="RHEA-COMP:12252"/>
        <dbReference type="ChEBI" id="CHEBI:15377"/>
        <dbReference type="ChEBI" id="CHEBI:30013"/>
        <dbReference type="ChEBI" id="CHEBI:90840"/>
        <dbReference type="ChEBI" id="CHEBI:506227"/>
        <dbReference type="EC" id="3.2.1.169"/>
    </reaction>
</comment>
<keyword evidence="1" id="KW-0378">Hydrolase</keyword>